<reference evidence="1" key="1">
    <citation type="submission" date="2022-08" db="EMBL/GenBank/DDBJ databases">
        <title>A Global Phylogenomic Analysis of the Shiitake Genus Lentinula.</title>
        <authorList>
            <consortium name="DOE Joint Genome Institute"/>
            <person name="Sierra-Patev S."/>
            <person name="Min B."/>
            <person name="Naranjo-Ortiz M."/>
            <person name="Looney B."/>
            <person name="Konkel Z."/>
            <person name="Slot J.C."/>
            <person name="Sakamoto Y."/>
            <person name="Steenwyk J.L."/>
            <person name="Rokas A."/>
            <person name="Carro J."/>
            <person name="Camarero S."/>
            <person name="Ferreira P."/>
            <person name="Molpeceres G."/>
            <person name="Ruiz-Duenas F.J."/>
            <person name="Serrano A."/>
            <person name="Henrissat B."/>
            <person name="Drula E."/>
            <person name="Hughes K.W."/>
            <person name="Mata J.L."/>
            <person name="Ishikawa N.K."/>
            <person name="Vargas-Isla R."/>
            <person name="Ushijima S."/>
            <person name="Smith C.A."/>
            <person name="Ahrendt S."/>
            <person name="Andreopoulos W."/>
            <person name="He G."/>
            <person name="Labutti K."/>
            <person name="Lipzen A."/>
            <person name="Ng V."/>
            <person name="Riley R."/>
            <person name="Sandor L."/>
            <person name="Barry K."/>
            <person name="Martinez A.T."/>
            <person name="Xiao Y."/>
            <person name="Gibbons J.G."/>
            <person name="Terashima K."/>
            <person name="Grigoriev I.V."/>
            <person name="Hibbett D.S."/>
        </authorList>
    </citation>
    <scope>NUCLEOTIDE SEQUENCE</scope>
    <source>
        <strain evidence="1">RHP3577 ss4</strain>
    </source>
</reference>
<evidence type="ECO:0000313" key="2">
    <source>
        <dbReference type="Proteomes" id="UP001150217"/>
    </source>
</evidence>
<comment type="caution">
    <text evidence="1">The sequence shown here is derived from an EMBL/GenBank/DDBJ whole genome shotgun (WGS) entry which is preliminary data.</text>
</comment>
<sequence length="113" mass="12261">MQSWSPYTSTSILGRSPFQLKTFNNSYLNINAQDMVFFRILLTALLTAAAISSVLAAPVLQRDEPTITVIPGQAPTSLSTEVLDRETTTISGTPTHAPTPVLNVVLARGMDIW</sequence>
<evidence type="ECO:0000313" key="1">
    <source>
        <dbReference type="EMBL" id="KAJ4494205.1"/>
    </source>
</evidence>
<gene>
    <name evidence="1" type="ORF">C8R41DRAFT_830248</name>
</gene>
<keyword evidence="2" id="KW-1185">Reference proteome</keyword>
<protein>
    <submittedName>
        <fullName evidence="1">Uncharacterized protein</fullName>
    </submittedName>
</protein>
<dbReference type="EMBL" id="JANVFT010000034">
    <property type="protein sequence ID" value="KAJ4494205.1"/>
    <property type="molecule type" value="Genomic_DNA"/>
</dbReference>
<dbReference type="Proteomes" id="UP001150217">
    <property type="component" value="Unassembled WGS sequence"/>
</dbReference>
<proteinExistence type="predicted"/>
<accession>A0ABQ8VGZ1</accession>
<organism evidence="1 2">
    <name type="scientific">Lentinula lateritia</name>
    <dbReference type="NCBI Taxonomy" id="40482"/>
    <lineage>
        <taxon>Eukaryota</taxon>
        <taxon>Fungi</taxon>
        <taxon>Dikarya</taxon>
        <taxon>Basidiomycota</taxon>
        <taxon>Agaricomycotina</taxon>
        <taxon>Agaricomycetes</taxon>
        <taxon>Agaricomycetidae</taxon>
        <taxon>Agaricales</taxon>
        <taxon>Marasmiineae</taxon>
        <taxon>Omphalotaceae</taxon>
        <taxon>Lentinula</taxon>
    </lineage>
</organism>
<name>A0ABQ8VGZ1_9AGAR</name>